<feature type="binding site" evidence="8">
    <location>
        <position position="296"/>
    </location>
    <ligand>
        <name>ATP</name>
        <dbReference type="ChEBI" id="CHEBI:30616"/>
    </ligand>
</feature>
<dbReference type="PANTHER" id="PTHR24353:SF147">
    <property type="entry name" value="CGMP-DEPENDENT SERINE_THREONIN PROTEIN KINASE-RELATED"/>
    <property type="match status" value="1"/>
</dbReference>
<feature type="domain" description="Protein kinase" evidence="9">
    <location>
        <begin position="267"/>
        <end position="524"/>
    </location>
</feature>
<sequence>MSNDQDDTVSFALMGQLLTELEDRCDSDSGFSLFELLDSFSLSSENRDLLQELVVHHFRILQERTPDLLPENYFSSYPEHRQYVGAPEELLNSSRISAALLGASDSGSRFPDSSNSFSEAAAIPEFRGGPLGLLPVSMQKALHAQMQPAVFHDGQKIITEGEEGDLLYVCCAGSAKVTIVQNHTKNLRIGRIVPGQVFGEMALMGIPWRTATVTAEGGVDVLTLSKQDFHALLRQHQEFSNVITTIIGERLGNHRRDALFSVTLEGYQISRRLGRGGMAVVYDAMSEETGQRVALKMMSHRLHVDQLAREWFDREAQLISSFDHPNIPRLLKRFDAFATAFMVIEFIEGASLAQVLKERGPYDETSVLRILANLVHALEYAHSAGIVHRDVKPANCMIDLKGDVKLMDFGLSVPFFAGKDSRCVIAGTPAYMSPEQFRGEICPESDWFSLGCVAFELMTGQRLSNPTNLLTMGHNFQKWDVSVVLAQIPKSYPTAKKIMRSLLDIAPGNRSKSLEILEEFRKPLDVSDWDIRSMLGKS</sequence>
<dbReference type="InterPro" id="IPR014710">
    <property type="entry name" value="RmlC-like_jellyroll"/>
</dbReference>
<dbReference type="AlphaFoldDB" id="A0A517QPB4"/>
<protein>
    <submittedName>
        <fullName evidence="11">Serine/threonine-protein kinase PknL</fullName>
        <ecNumber evidence="11">2.7.11.1</ecNumber>
    </submittedName>
</protein>
<gene>
    <name evidence="11" type="primary">pknL</name>
    <name evidence="11" type="ORF">Mal48_26800</name>
</gene>
<dbReference type="GO" id="GO:0004674">
    <property type="term" value="F:protein serine/threonine kinase activity"/>
    <property type="evidence" value="ECO:0007669"/>
    <property type="project" value="UniProtKB-KW"/>
</dbReference>
<dbReference type="InterPro" id="IPR000719">
    <property type="entry name" value="Prot_kinase_dom"/>
</dbReference>
<keyword evidence="7" id="KW-0142">cGMP-binding</keyword>
<dbReference type="EC" id="2.7.11.1" evidence="11"/>
<dbReference type="GO" id="GO:0005524">
    <property type="term" value="F:ATP binding"/>
    <property type="evidence" value="ECO:0007669"/>
    <property type="project" value="UniProtKB-UniRule"/>
</dbReference>
<dbReference type="CDD" id="cd00038">
    <property type="entry name" value="CAP_ED"/>
    <property type="match status" value="1"/>
</dbReference>
<keyword evidence="5 11" id="KW-0418">Kinase</keyword>
<feature type="domain" description="Cyclic nucleotide-binding" evidence="10">
    <location>
        <begin position="146"/>
        <end position="233"/>
    </location>
</feature>
<evidence type="ECO:0000256" key="8">
    <source>
        <dbReference type="PROSITE-ProRule" id="PRU10141"/>
    </source>
</evidence>
<keyword evidence="12" id="KW-1185">Reference proteome</keyword>
<evidence type="ECO:0000256" key="2">
    <source>
        <dbReference type="ARBA" id="ARBA00022535"/>
    </source>
</evidence>
<keyword evidence="2" id="KW-0140">cGMP</keyword>
<proteinExistence type="predicted"/>
<dbReference type="SUPFAM" id="SSF51206">
    <property type="entry name" value="cAMP-binding domain-like"/>
    <property type="match status" value="1"/>
</dbReference>
<dbReference type="CDD" id="cd14014">
    <property type="entry name" value="STKc_PknB_like"/>
    <property type="match status" value="1"/>
</dbReference>
<evidence type="ECO:0000256" key="6">
    <source>
        <dbReference type="ARBA" id="ARBA00022840"/>
    </source>
</evidence>
<accession>A0A517QPB4</accession>
<dbReference type="PROSITE" id="PS00108">
    <property type="entry name" value="PROTEIN_KINASE_ST"/>
    <property type="match status" value="1"/>
</dbReference>
<dbReference type="Gene3D" id="1.10.510.10">
    <property type="entry name" value="Transferase(Phosphotransferase) domain 1"/>
    <property type="match status" value="1"/>
</dbReference>
<evidence type="ECO:0000256" key="1">
    <source>
        <dbReference type="ARBA" id="ARBA00022527"/>
    </source>
</evidence>
<dbReference type="InterPro" id="IPR000595">
    <property type="entry name" value="cNMP-bd_dom"/>
</dbReference>
<evidence type="ECO:0000256" key="5">
    <source>
        <dbReference type="ARBA" id="ARBA00022777"/>
    </source>
</evidence>
<evidence type="ECO:0000256" key="7">
    <source>
        <dbReference type="ARBA" id="ARBA00022992"/>
    </source>
</evidence>
<dbReference type="PANTHER" id="PTHR24353">
    <property type="entry name" value="CYCLIC NUCLEOTIDE-DEPENDENT PROTEIN KINASE"/>
    <property type="match status" value="1"/>
</dbReference>
<keyword evidence="1" id="KW-0723">Serine/threonine-protein kinase</keyword>
<dbReference type="EMBL" id="CP036267">
    <property type="protein sequence ID" value="QDT33427.1"/>
    <property type="molecule type" value="Genomic_DNA"/>
</dbReference>
<dbReference type="PROSITE" id="PS00107">
    <property type="entry name" value="PROTEIN_KINASE_ATP"/>
    <property type="match status" value="1"/>
</dbReference>
<dbReference type="SMART" id="SM00100">
    <property type="entry name" value="cNMP"/>
    <property type="match status" value="1"/>
</dbReference>
<evidence type="ECO:0000259" key="10">
    <source>
        <dbReference type="PROSITE" id="PS50042"/>
    </source>
</evidence>
<dbReference type="InterPro" id="IPR018490">
    <property type="entry name" value="cNMP-bd_dom_sf"/>
</dbReference>
<organism evidence="11 12">
    <name type="scientific">Thalassoglobus polymorphus</name>
    <dbReference type="NCBI Taxonomy" id="2527994"/>
    <lineage>
        <taxon>Bacteria</taxon>
        <taxon>Pseudomonadati</taxon>
        <taxon>Planctomycetota</taxon>
        <taxon>Planctomycetia</taxon>
        <taxon>Planctomycetales</taxon>
        <taxon>Planctomycetaceae</taxon>
        <taxon>Thalassoglobus</taxon>
    </lineage>
</organism>
<dbReference type="PROSITE" id="PS00889">
    <property type="entry name" value="CNMP_BINDING_2"/>
    <property type="match status" value="1"/>
</dbReference>
<name>A0A517QPB4_9PLAN</name>
<reference evidence="11 12" key="1">
    <citation type="submission" date="2019-02" db="EMBL/GenBank/DDBJ databases">
        <title>Deep-cultivation of Planctomycetes and their phenomic and genomic characterization uncovers novel biology.</title>
        <authorList>
            <person name="Wiegand S."/>
            <person name="Jogler M."/>
            <person name="Boedeker C."/>
            <person name="Pinto D."/>
            <person name="Vollmers J."/>
            <person name="Rivas-Marin E."/>
            <person name="Kohn T."/>
            <person name="Peeters S.H."/>
            <person name="Heuer A."/>
            <person name="Rast P."/>
            <person name="Oberbeckmann S."/>
            <person name="Bunk B."/>
            <person name="Jeske O."/>
            <person name="Meyerdierks A."/>
            <person name="Storesund J.E."/>
            <person name="Kallscheuer N."/>
            <person name="Luecker S."/>
            <person name="Lage O.M."/>
            <person name="Pohl T."/>
            <person name="Merkel B.J."/>
            <person name="Hornburger P."/>
            <person name="Mueller R.-W."/>
            <person name="Bruemmer F."/>
            <person name="Labrenz M."/>
            <person name="Spormann A.M."/>
            <person name="Op den Camp H."/>
            <person name="Overmann J."/>
            <person name="Amann R."/>
            <person name="Jetten M.S.M."/>
            <person name="Mascher T."/>
            <person name="Medema M.H."/>
            <person name="Devos D.P."/>
            <person name="Kaster A.-K."/>
            <person name="Ovreas L."/>
            <person name="Rohde M."/>
            <person name="Galperin M.Y."/>
            <person name="Jogler C."/>
        </authorList>
    </citation>
    <scope>NUCLEOTIDE SEQUENCE [LARGE SCALE GENOMIC DNA]</scope>
    <source>
        <strain evidence="11 12">Mal48</strain>
    </source>
</reference>
<dbReference type="Pfam" id="PF00069">
    <property type="entry name" value="Pkinase"/>
    <property type="match status" value="1"/>
</dbReference>
<dbReference type="PROSITE" id="PS50011">
    <property type="entry name" value="PROTEIN_KINASE_DOM"/>
    <property type="match status" value="1"/>
</dbReference>
<keyword evidence="4 8" id="KW-0547">Nucleotide-binding</keyword>
<keyword evidence="6 8" id="KW-0067">ATP-binding</keyword>
<dbReference type="PROSITE" id="PS50042">
    <property type="entry name" value="CNMP_BINDING_3"/>
    <property type="match status" value="1"/>
</dbReference>
<evidence type="ECO:0000259" key="9">
    <source>
        <dbReference type="PROSITE" id="PS50011"/>
    </source>
</evidence>
<evidence type="ECO:0000256" key="4">
    <source>
        <dbReference type="ARBA" id="ARBA00022741"/>
    </source>
</evidence>
<dbReference type="GO" id="GO:0030553">
    <property type="term" value="F:cGMP binding"/>
    <property type="evidence" value="ECO:0007669"/>
    <property type="project" value="UniProtKB-KW"/>
</dbReference>
<dbReference type="RefSeq" id="WP_145199707.1">
    <property type="nucleotide sequence ID" value="NZ_CP036267.1"/>
</dbReference>
<dbReference type="InterPro" id="IPR011009">
    <property type="entry name" value="Kinase-like_dom_sf"/>
</dbReference>
<dbReference type="Pfam" id="PF00027">
    <property type="entry name" value="cNMP_binding"/>
    <property type="match status" value="1"/>
</dbReference>
<dbReference type="InterPro" id="IPR008271">
    <property type="entry name" value="Ser/Thr_kinase_AS"/>
</dbReference>
<evidence type="ECO:0000256" key="3">
    <source>
        <dbReference type="ARBA" id="ARBA00022679"/>
    </source>
</evidence>
<dbReference type="KEGG" id="tpol:Mal48_26800"/>
<dbReference type="OrthoDB" id="266852at2"/>
<dbReference type="SMART" id="SM00220">
    <property type="entry name" value="S_TKc"/>
    <property type="match status" value="1"/>
</dbReference>
<dbReference type="Proteomes" id="UP000315724">
    <property type="component" value="Chromosome"/>
</dbReference>
<dbReference type="InterPro" id="IPR017441">
    <property type="entry name" value="Protein_kinase_ATP_BS"/>
</dbReference>
<dbReference type="InterPro" id="IPR018488">
    <property type="entry name" value="cNMP-bd_CS"/>
</dbReference>
<dbReference type="SUPFAM" id="SSF56112">
    <property type="entry name" value="Protein kinase-like (PK-like)"/>
    <property type="match status" value="1"/>
</dbReference>
<dbReference type="Gene3D" id="2.60.120.10">
    <property type="entry name" value="Jelly Rolls"/>
    <property type="match status" value="1"/>
</dbReference>
<keyword evidence="3 11" id="KW-0808">Transferase</keyword>
<evidence type="ECO:0000313" key="11">
    <source>
        <dbReference type="EMBL" id="QDT33427.1"/>
    </source>
</evidence>
<evidence type="ECO:0000313" key="12">
    <source>
        <dbReference type="Proteomes" id="UP000315724"/>
    </source>
</evidence>